<sequence>MTEHIHGSKTEDLYDEVITAPEPVELDEELSQKFGLLIEDAILRAKPYQSEKCGNCLYYLDTDKDIAYCWHPKLRIPVGFEWWCQWWEEIAE</sequence>
<gene>
    <name evidence="1" type="ORF">UFOPK3773_01247</name>
</gene>
<organism evidence="1">
    <name type="scientific">freshwater metagenome</name>
    <dbReference type="NCBI Taxonomy" id="449393"/>
    <lineage>
        <taxon>unclassified sequences</taxon>
        <taxon>metagenomes</taxon>
        <taxon>ecological metagenomes</taxon>
    </lineage>
</organism>
<dbReference type="AlphaFoldDB" id="A0A6J7JZ43"/>
<evidence type="ECO:0000313" key="1">
    <source>
        <dbReference type="EMBL" id="CAB4948061.1"/>
    </source>
</evidence>
<name>A0A6J7JZ43_9ZZZZ</name>
<proteinExistence type="predicted"/>
<reference evidence="1" key="1">
    <citation type="submission" date="2020-05" db="EMBL/GenBank/DDBJ databases">
        <authorList>
            <person name="Chiriac C."/>
            <person name="Salcher M."/>
            <person name="Ghai R."/>
            <person name="Kavagutti S V."/>
        </authorList>
    </citation>
    <scope>NUCLEOTIDE SEQUENCE</scope>
</reference>
<accession>A0A6J7JZ43</accession>
<protein>
    <submittedName>
        <fullName evidence="1">Unannotated protein</fullName>
    </submittedName>
</protein>
<dbReference type="EMBL" id="CAFBNF010000140">
    <property type="protein sequence ID" value="CAB4948061.1"/>
    <property type="molecule type" value="Genomic_DNA"/>
</dbReference>